<protein>
    <submittedName>
        <fullName evidence="6">Protein ANTAGONIST OF LIKE HETEROCHROMATIN PROTEIN 1-like</fullName>
    </submittedName>
</protein>
<dbReference type="PANTHER" id="PTHR45749">
    <property type="match status" value="1"/>
</dbReference>
<feature type="domain" description="DDE Tnp4" evidence="5">
    <location>
        <begin position="588"/>
        <end position="704"/>
    </location>
</feature>
<feature type="domain" description="HAT C-terminal dimerisation" evidence="4">
    <location>
        <begin position="400"/>
        <end position="447"/>
    </location>
</feature>
<dbReference type="SUPFAM" id="SSF56219">
    <property type="entry name" value="DNase I-like"/>
    <property type="match status" value="1"/>
</dbReference>
<dbReference type="InterPro" id="IPR008906">
    <property type="entry name" value="HATC_C_dom"/>
</dbReference>
<dbReference type="GO" id="GO:0046983">
    <property type="term" value="F:protein dimerization activity"/>
    <property type="evidence" value="ECO:0007669"/>
    <property type="project" value="InterPro"/>
</dbReference>
<feature type="coiled-coil region" evidence="3">
    <location>
        <begin position="832"/>
        <end position="866"/>
    </location>
</feature>
<keyword evidence="2" id="KW-0479">Metal-binding</keyword>
<dbReference type="InterPro" id="IPR027806">
    <property type="entry name" value="HARBI1_dom"/>
</dbReference>
<proteinExistence type="predicted"/>
<dbReference type="InterPro" id="IPR012337">
    <property type="entry name" value="RNaseH-like_sf"/>
</dbReference>
<dbReference type="OrthoDB" id="6609678at2759"/>
<dbReference type="Pfam" id="PF13359">
    <property type="entry name" value="DDE_Tnp_4"/>
    <property type="match status" value="1"/>
</dbReference>
<name>A0A6G0Z3S2_APHCR</name>
<evidence type="ECO:0000256" key="2">
    <source>
        <dbReference type="ARBA" id="ARBA00022723"/>
    </source>
</evidence>
<evidence type="ECO:0000313" key="7">
    <source>
        <dbReference type="Proteomes" id="UP000478052"/>
    </source>
</evidence>
<dbReference type="Pfam" id="PF05699">
    <property type="entry name" value="Dimer_Tnp_hAT"/>
    <property type="match status" value="1"/>
</dbReference>
<evidence type="ECO:0000256" key="3">
    <source>
        <dbReference type="SAM" id="Coils"/>
    </source>
</evidence>
<feature type="non-terminal residue" evidence="6">
    <location>
        <position position="1316"/>
    </location>
</feature>
<dbReference type="InterPro" id="IPR036691">
    <property type="entry name" value="Endo/exonu/phosph_ase_sf"/>
</dbReference>
<dbReference type="Gene3D" id="3.60.10.10">
    <property type="entry name" value="Endonuclease/exonuclease/phosphatase"/>
    <property type="match status" value="1"/>
</dbReference>
<comment type="cofactor">
    <cofactor evidence="1">
        <name>a divalent metal cation</name>
        <dbReference type="ChEBI" id="CHEBI:60240"/>
    </cofactor>
</comment>
<evidence type="ECO:0000259" key="5">
    <source>
        <dbReference type="Pfam" id="PF13359"/>
    </source>
</evidence>
<dbReference type="Proteomes" id="UP000478052">
    <property type="component" value="Unassembled WGS sequence"/>
</dbReference>
<gene>
    <name evidence="6" type="ORF">FWK35_00011806</name>
</gene>
<dbReference type="PANTHER" id="PTHR45749:SF35">
    <property type="entry name" value="AC-LIKE TRANSPOSASE-RELATED"/>
    <property type="match status" value="1"/>
</dbReference>
<sequence length="1316" mass="151262">MASRDHDQYRSFPSGSLDKLGFFNCSQLQQGSSSEIKNPVEIEEKINTKNDVVQTSDEVCNHNDNVQNQSDSVIRSVGMFTEVKVKMLMNENDQVSDIEMNNSELNGKLDDPGYWPSIILNDIIAAIVTLGPIQINNYDFLENDEKPARRFTEKYYYQLMTNGEKCIEPCVEEYFLEFLHCTSTTGLNLSNILISKLAEYKIELRDCRGQGYDNGSNMKEVIEALEEVSETTNDPKTKYEAHSLVVNELESYEFILSLVIWYKILVEVNIVNKHLQNENMDLETGTKLLDGLMTFLENYRENGFEKAKKKTAREIPSLINIECTFRDKHINDAELVFKYDYFYILIDHAISSMREQFTQFTWYKDNFGFLYNVGKLKYMDDELLMNHCKDLQILLTDVLQALTLIKKSPGSFQNISIALRIILTVPVTSAGVERSFSKLKLIKTYLRISSHAYYLTGSHRYMIDAECEMAKIARLLTSRDRPVSRGSLDNDLQLDEDILFRNFTRMSRSNFYSILQIIEPEIKKQNTRFREAVPAKIRMLITLRYLATGDSFSSLMNLFKIPSSEQEWKSIVNEFNKLWNFPHYFGSVDGKHVVFQKPENTKSEFYNYKGTNSIVLLGIADANYRFLPNLIKLEKNELNLPKNEPLPGRTLSLPYVLVADDAFPLTEHIMKPFKTDLNKGSPKRVYNYRMSRARRVIENTFGLFSSVLRVFWCFDSYDSCTGEIISGSWREITSGETGLMPLRSIPRRPATTATVAREEFMKYFMFEIRSVPFQDMYLKLTHEAKLKFSCSKCKVNVGLTSNTKSKNEDVFVGSNETLSDLTNSVKFMSAKFDDFSKQLKEVLYNIKELKEENNVLKENNIKLNSDIYKLSKRLNLLEQKSMLNHVEIIGVPDLKNENCEKVVENIAAVMGQPVTVIKAFSIRSKIPNKPMKIIAELSSTHQKKTLMESAKKKKVKACSINECWGNGGIFVNNYLTQYNGNLFFKSRMFAKENNFKSPTGDKNKFLTIINSILSKDECINGHVIIIGDINLNIIGSDCDENEYLDTISEKGFRSLINVYTRTPIDQRHSCLDHIFIKSGNALNSKIEAGVIQTNITDHFSTVLAIEISKEKSVLNCNVKAINYNDLEKLFKNECWADIFNCNDVNSCMDIFLDKINTFVKMSTTKKVFNPNNNRIREWMTAGLLCSVHFKQKLSLKVRKYPNNEFSFSPKLTWKVINEILDNNNNKNDDVKVIKIDDYTLDVKNEPLNIANIFNNFFINIGNSLACNIEESTFKFEENITPISFNSSFNENIKESDVRVMINKLKDDTAVGFDGIS</sequence>
<evidence type="ECO:0000256" key="1">
    <source>
        <dbReference type="ARBA" id="ARBA00001968"/>
    </source>
</evidence>
<accession>A0A6G0Z3S2</accession>
<dbReference type="SUPFAM" id="SSF53098">
    <property type="entry name" value="Ribonuclease H-like"/>
    <property type="match status" value="1"/>
</dbReference>
<dbReference type="GO" id="GO:0046872">
    <property type="term" value="F:metal ion binding"/>
    <property type="evidence" value="ECO:0007669"/>
    <property type="project" value="UniProtKB-KW"/>
</dbReference>
<keyword evidence="3" id="KW-0175">Coiled coil</keyword>
<keyword evidence="7" id="KW-1185">Reference proteome</keyword>
<evidence type="ECO:0000313" key="6">
    <source>
        <dbReference type="EMBL" id="KAF0765140.1"/>
    </source>
</evidence>
<evidence type="ECO:0000259" key="4">
    <source>
        <dbReference type="Pfam" id="PF05699"/>
    </source>
</evidence>
<reference evidence="6 7" key="1">
    <citation type="submission" date="2019-08" db="EMBL/GenBank/DDBJ databases">
        <title>Whole genome of Aphis craccivora.</title>
        <authorList>
            <person name="Voronova N.V."/>
            <person name="Shulinski R.S."/>
            <person name="Bandarenka Y.V."/>
            <person name="Zhorov D.G."/>
            <person name="Warner D."/>
        </authorList>
    </citation>
    <scope>NUCLEOTIDE SEQUENCE [LARGE SCALE GENOMIC DNA]</scope>
    <source>
        <strain evidence="6">180601</strain>
        <tissue evidence="6">Whole Body</tissue>
    </source>
</reference>
<dbReference type="EMBL" id="VUJU01001474">
    <property type="protein sequence ID" value="KAF0765140.1"/>
    <property type="molecule type" value="Genomic_DNA"/>
</dbReference>
<organism evidence="6 7">
    <name type="scientific">Aphis craccivora</name>
    <name type="common">Cowpea aphid</name>
    <dbReference type="NCBI Taxonomy" id="307492"/>
    <lineage>
        <taxon>Eukaryota</taxon>
        <taxon>Metazoa</taxon>
        <taxon>Ecdysozoa</taxon>
        <taxon>Arthropoda</taxon>
        <taxon>Hexapoda</taxon>
        <taxon>Insecta</taxon>
        <taxon>Pterygota</taxon>
        <taxon>Neoptera</taxon>
        <taxon>Paraneoptera</taxon>
        <taxon>Hemiptera</taxon>
        <taxon>Sternorrhyncha</taxon>
        <taxon>Aphidomorpha</taxon>
        <taxon>Aphidoidea</taxon>
        <taxon>Aphididae</taxon>
        <taxon>Aphidini</taxon>
        <taxon>Aphis</taxon>
        <taxon>Aphis</taxon>
    </lineage>
</organism>
<comment type="caution">
    <text evidence="6">The sequence shown here is derived from an EMBL/GenBank/DDBJ whole genome shotgun (WGS) entry which is preliminary data.</text>
</comment>